<comment type="function">
    <text evidence="14">Catalyzes the dephosphorylation of undecaprenyl diphosphate (UPP). Confers resistance to bacitracin.</text>
</comment>
<keyword evidence="14" id="KW-0961">Cell wall biogenesis/degradation</keyword>
<evidence type="ECO:0000256" key="9">
    <source>
        <dbReference type="ARBA" id="ARBA00023136"/>
    </source>
</evidence>
<keyword evidence="14" id="KW-0573">Peptidoglycan synthesis</keyword>
<evidence type="ECO:0000313" key="15">
    <source>
        <dbReference type="EMBL" id="QDG53741.1"/>
    </source>
</evidence>
<dbReference type="GO" id="GO:0005886">
    <property type="term" value="C:plasma membrane"/>
    <property type="evidence" value="ECO:0007669"/>
    <property type="project" value="UniProtKB-SubCell"/>
</dbReference>
<gene>
    <name evidence="14" type="primary">uppP</name>
    <name evidence="15" type="ORF">FIV42_24250</name>
</gene>
<keyword evidence="9 14" id="KW-0472">Membrane</keyword>
<feature type="transmembrane region" description="Helical" evidence="14">
    <location>
        <begin position="185"/>
        <end position="201"/>
    </location>
</feature>
<dbReference type="PANTHER" id="PTHR30622:SF2">
    <property type="entry name" value="UNDECAPRENYL-DIPHOSPHATASE"/>
    <property type="match status" value="1"/>
</dbReference>
<evidence type="ECO:0000256" key="14">
    <source>
        <dbReference type="HAMAP-Rule" id="MF_01006"/>
    </source>
</evidence>
<organism evidence="15 16">
    <name type="scientific">Persicimonas caeni</name>
    <dbReference type="NCBI Taxonomy" id="2292766"/>
    <lineage>
        <taxon>Bacteria</taxon>
        <taxon>Deltaproteobacteria</taxon>
        <taxon>Bradymonadales</taxon>
        <taxon>Bradymonadaceae</taxon>
        <taxon>Persicimonas</taxon>
    </lineage>
</organism>
<dbReference type="EC" id="3.6.1.27" evidence="3 14"/>
<evidence type="ECO:0000256" key="5">
    <source>
        <dbReference type="ARBA" id="ARBA00022475"/>
    </source>
</evidence>
<comment type="similarity">
    <text evidence="2 14">Belongs to the UppP family.</text>
</comment>
<accession>A0A5B8YAD8</accession>
<keyword evidence="6 14" id="KW-0812">Transmembrane</keyword>
<evidence type="ECO:0000256" key="8">
    <source>
        <dbReference type="ARBA" id="ARBA00022989"/>
    </source>
</evidence>
<dbReference type="InterPro" id="IPR003824">
    <property type="entry name" value="UppP"/>
</dbReference>
<comment type="miscellaneous">
    <text evidence="14">Bacitracin is thought to be involved in the inhibition of peptidoglycan synthesis by sequestering undecaprenyl diphosphate, thereby reducing the pool of lipid carrier available.</text>
</comment>
<evidence type="ECO:0000313" key="16">
    <source>
        <dbReference type="Proteomes" id="UP000315995"/>
    </source>
</evidence>
<evidence type="ECO:0000256" key="10">
    <source>
        <dbReference type="ARBA" id="ARBA00023251"/>
    </source>
</evidence>
<dbReference type="RefSeq" id="WP_141200195.1">
    <property type="nucleotide sequence ID" value="NZ_CP041186.1"/>
</dbReference>
<protein>
    <recommendedName>
        <fullName evidence="4 14">Undecaprenyl-diphosphatase</fullName>
        <ecNumber evidence="3 14">3.6.1.27</ecNumber>
    </recommendedName>
    <alternativeName>
        <fullName evidence="12 14">Bacitracin resistance protein</fullName>
    </alternativeName>
    <alternativeName>
        <fullName evidence="11 14">Undecaprenyl pyrophosphate phosphatase</fullName>
    </alternativeName>
</protein>
<dbReference type="OrthoDB" id="9808289at2"/>
<evidence type="ECO:0000256" key="1">
    <source>
        <dbReference type="ARBA" id="ARBA00004651"/>
    </source>
</evidence>
<keyword evidence="10 14" id="KW-0046">Antibiotic resistance</keyword>
<feature type="transmembrane region" description="Helical" evidence="14">
    <location>
        <begin position="124"/>
        <end position="148"/>
    </location>
</feature>
<feature type="transmembrane region" description="Helical" evidence="14">
    <location>
        <begin position="7"/>
        <end position="29"/>
    </location>
</feature>
<dbReference type="GO" id="GO:0046677">
    <property type="term" value="P:response to antibiotic"/>
    <property type="evidence" value="ECO:0007669"/>
    <property type="project" value="UniProtKB-UniRule"/>
</dbReference>
<evidence type="ECO:0000256" key="12">
    <source>
        <dbReference type="ARBA" id="ARBA00032932"/>
    </source>
</evidence>
<name>A0A4Y6PZJ3_PERCE</name>
<dbReference type="GO" id="GO:0008360">
    <property type="term" value="P:regulation of cell shape"/>
    <property type="evidence" value="ECO:0007669"/>
    <property type="project" value="UniProtKB-KW"/>
</dbReference>
<keyword evidence="5 14" id="KW-1003">Cell membrane</keyword>
<feature type="transmembrane region" description="Helical" evidence="14">
    <location>
        <begin position="208"/>
        <end position="227"/>
    </location>
</feature>
<accession>A0A4Y6PZJ3</accession>
<evidence type="ECO:0000256" key="2">
    <source>
        <dbReference type="ARBA" id="ARBA00010621"/>
    </source>
</evidence>
<feature type="transmembrane region" description="Helical" evidence="14">
    <location>
        <begin position="41"/>
        <end position="60"/>
    </location>
</feature>
<dbReference type="PANTHER" id="PTHR30622">
    <property type="entry name" value="UNDECAPRENYL-DIPHOSPHATASE"/>
    <property type="match status" value="1"/>
</dbReference>
<dbReference type="HAMAP" id="MF_01006">
    <property type="entry name" value="Undec_diphosphatase"/>
    <property type="match status" value="1"/>
</dbReference>
<evidence type="ECO:0000256" key="3">
    <source>
        <dbReference type="ARBA" id="ARBA00012374"/>
    </source>
</evidence>
<reference evidence="15 16" key="1">
    <citation type="submission" date="2019-06" db="EMBL/GenBank/DDBJ databases">
        <title>Persicimonas caeni gen. nov., sp. nov., a predatory bacterium isolated from solar saltern.</title>
        <authorList>
            <person name="Wang S."/>
        </authorList>
    </citation>
    <scope>NUCLEOTIDE SEQUENCE [LARGE SCALE GENOMIC DNA]</scope>
    <source>
        <strain evidence="15 16">YN101</strain>
    </source>
</reference>
<keyword evidence="8 14" id="KW-1133">Transmembrane helix</keyword>
<keyword evidence="7 14" id="KW-0378">Hydrolase</keyword>
<dbReference type="Pfam" id="PF02673">
    <property type="entry name" value="BacA"/>
    <property type="match status" value="1"/>
</dbReference>
<evidence type="ECO:0000256" key="7">
    <source>
        <dbReference type="ARBA" id="ARBA00022801"/>
    </source>
</evidence>
<feature type="transmembrane region" description="Helical" evidence="14">
    <location>
        <begin position="160"/>
        <end position="179"/>
    </location>
</feature>
<feature type="transmembrane region" description="Helical" evidence="14">
    <location>
        <begin position="94"/>
        <end position="112"/>
    </location>
</feature>
<comment type="subcellular location">
    <subcellularLocation>
        <location evidence="1 14">Cell membrane</location>
        <topology evidence="1 14">Multi-pass membrane protein</topology>
    </subcellularLocation>
</comment>
<proteinExistence type="inferred from homology"/>
<evidence type="ECO:0000256" key="4">
    <source>
        <dbReference type="ARBA" id="ARBA00021581"/>
    </source>
</evidence>
<evidence type="ECO:0000256" key="13">
    <source>
        <dbReference type="ARBA" id="ARBA00047594"/>
    </source>
</evidence>
<dbReference type="GO" id="GO:0071555">
    <property type="term" value="P:cell wall organization"/>
    <property type="evidence" value="ECO:0007669"/>
    <property type="project" value="UniProtKB-KW"/>
</dbReference>
<dbReference type="GO" id="GO:0050380">
    <property type="term" value="F:undecaprenyl-diphosphatase activity"/>
    <property type="evidence" value="ECO:0007669"/>
    <property type="project" value="UniProtKB-UniRule"/>
</dbReference>
<dbReference type="GO" id="GO:0009252">
    <property type="term" value="P:peptidoglycan biosynthetic process"/>
    <property type="evidence" value="ECO:0007669"/>
    <property type="project" value="UniProtKB-KW"/>
</dbReference>
<dbReference type="AlphaFoldDB" id="A0A4Y6PZJ3"/>
<dbReference type="Proteomes" id="UP000315995">
    <property type="component" value="Chromosome"/>
</dbReference>
<keyword evidence="14" id="KW-0133">Cell shape</keyword>
<evidence type="ECO:0000256" key="6">
    <source>
        <dbReference type="ARBA" id="ARBA00022692"/>
    </source>
</evidence>
<feature type="transmembrane region" description="Helical" evidence="14">
    <location>
        <begin position="239"/>
        <end position="260"/>
    </location>
</feature>
<dbReference type="EMBL" id="CP041186">
    <property type="protein sequence ID" value="QDG53741.1"/>
    <property type="molecule type" value="Genomic_DNA"/>
</dbReference>
<evidence type="ECO:0000256" key="11">
    <source>
        <dbReference type="ARBA" id="ARBA00032707"/>
    </source>
</evidence>
<keyword evidence="16" id="KW-1185">Reference proteome</keyword>
<comment type="catalytic activity">
    <reaction evidence="13 14">
        <text>di-trans,octa-cis-undecaprenyl diphosphate + H2O = di-trans,octa-cis-undecaprenyl phosphate + phosphate + H(+)</text>
        <dbReference type="Rhea" id="RHEA:28094"/>
        <dbReference type="ChEBI" id="CHEBI:15377"/>
        <dbReference type="ChEBI" id="CHEBI:15378"/>
        <dbReference type="ChEBI" id="CHEBI:43474"/>
        <dbReference type="ChEBI" id="CHEBI:58405"/>
        <dbReference type="ChEBI" id="CHEBI:60392"/>
        <dbReference type="EC" id="3.6.1.27"/>
    </reaction>
</comment>
<sequence length="286" mass="30899">MSILEALLLGLIQGITEFLPISSSGHLVISQHLLGVKEPELLFDIILHVGTLVAVVAYYWSDIREVVSGLFTGLRDFFKTRSVERLAEPQGVRLAWLTILATIPTGIIGLGIEKLIDPPEGTEPFITAKVVAGLLIINGFILFANRFLGKTKPEERESTWSLWNITPMVAIGIGIAQGIAVTPGFSRAGLTITIALALGIMRVQAARFSFLISIPAILGALVLKFDLTMFTEATTTELIAFGAGALTAAAVGYASILLLVEMLKKARFHHFSWYCWVVGILGVALL</sequence>